<dbReference type="EMBL" id="CP134494">
    <property type="protein sequence ID" value="WNF24277.1"/>
    <property type="molecule type" value="Genomic_DNA"/>
</dbReference>
<dbReference type="InterPro" id="IPR018540">
    <property type="entry name" value="Spo0E-like"/>
</dbReference>
<dbReference type="Pfam" id="PF09388">
    <property type="entry name" value="SpoOE-like"/>
    <property type="match status" value="1"/>
</dbReference>
<reference evidence="1 2" key="1">
    <citation type="submission" date="2023-09" db="EMBL/GenBank/DDBJ databases">
        <title>Microbial mechanism of fulvic acid promoting antimony reduction mineralization in rice fields.</title>
        <authorList>
            <person name="Chen G."/>
            <person name="Lan J."/>
        </authorList>
    </citation>
    <scope>NUCLEOTIDE SEQUENCE [LARGE SCALE GENOMIC DNA]</scope>
    <source>
        <strain evidence="1 2">PS1</strain>
    </source>
</reference>
<keyword evidence="2" id="KW-1185">Reference proteome</keyword>
<dbReference type="RefSeq" id="WP_311075009.1">
    <property type="nucleotide sequence ID" value="NZ_CP134494.1"/>
</dbReference>
<organism evidence="1 2">
    <name type="scientific">Mesobacillus jeotgali</name>
    <dbReference type="NCBI Taxonomy" id="129985"/>
    <lineage>
        <taxon>Bacteria</taxon>
        <taxon>Bacillati</taxon>
        <taxon>Bacillota</taxon>
        <taxon>Bacilli</taxon>
        <taxon>Bacillales</taxon>
        <taxon>Bacillaceae</taxon>
        <taxon>Mesobacillus</taxon>
    </lineage>
</organism>
<dbReference type="InterPro" id="IPR037208">
    <property type="entry name" value="Spo0E-like_sf"/>
</dbReference>
<name>A0ABY9VN50_9BACI</name>
<dbReference type="Gene3D" id="4.10.280.10">
    <property type="entry name" value="Helix-loop-helix DNA-binding domain"/>
    <property type="match status" value="1"/>
</dbReference>
<evidence type="ECO:0000313" key="2">
    <source>
        <dbReference type="Proteomes" id="UP001303324"/>
    </source>
</evidence>
<protein>
    <submittedName>
        <fullName evidence="1">Aspartyl-phosphate phosphatase Spo0E family protein</fullName>
    </submittedName>
</protein>
<dbReference type="Proteomes" id="UP001303324">
    <property type="component" value="Chromosome"/>
</dbReference>
<gene>
    <name evidence="1" type="ORF">RH061_07285</name>
</gene>
<accession>A0ABY9VN50</accession>
<sequence length="57" mass="6462">MGTYCPERLMTEIEQKRKEMISAAKETGFLSVQTILASQELAKLLNVVQEEQFISAK</sequence>
<dbReference type="SUPFAM" id="SSF140500">
    <property type="entry name" value="BAS1536-like"/>
    <property type="match status" value="1"/>
</dbReference>
<dbReference type="InterPro" id="IPR036638">
    <property type="entry name" value="HLH_DNA-bd_sf"/>
</dbReference>
<evidence type="ECO:0000313" key="1">
    <source>
        <dbReference type="EMBL" id="WNF24277.1"/>
    </source>
</evidence>
<proteinExistence type="predicted"/>